<proteinExistence type="predicted"/>
<comment type="caution">
    <text evidence="1">The sequence shown here is derived from an EMBL/GenBank/DDBJ whole genome shotgun (WGS) entry which is preliminary data.</text>
</comment>
<evidence type="ECO:0000313" key="1">
    <source>
        <dbReference type="EMBL" id="CAK9085179.1"/>
    </source>
</evidence>
<reference evidence="1 2" key="1">
    <citation type="submission" date="2024-02" db="EMBL/GenBank/DDBJ databases">
        <authorList>
            <person name="Chen Y."/>
            <person name="Shah S."/>
            <person name="Dougan E. K."/>
            <person name="Thang M."/>
            <person name="Chan C."/>
        </authorList>
    </citation>
    <scope>NUCLEOTIDE SEQUENCE [LARGE SCALE GENOMIC DNA]</scope>
</reference>
<accession>A0ABP0QB15</accession>
<evidence type="ECO:0000313" key="2">
    <source>
        <dbReference type="Proteomes" id="UP001642464"/>
    </source>
</evidence>
<dbReference type="Proteomes" id="UP001642464">
    <property type="component" value="Unassembled WGS sequence"/>
</dbReference>
<sequence>MADAKISEIEKHFAKTGRGGTPVPSWTQRQGDWVIVSEAHGSGEDDHYNYGLFHIPSFTESSRALVFAAFTDLSHVGVKGNGSKLRFGEEGKLLKVEGNDGAVQETFDLASLVPK</sequence>
<organism evidence="1 2">
    <name type="scientific">Durusdinium trenchii</name>
    <dbReference type="NCBI Taxonomy" id="1381693"/>
    <lineage>
        <taxon>Eukaryota</taxon>
        <taxon>Sar</taxon>
        <taxon>Alveolata</taxon>
        <taxon>Dinophyceae</taxon>
        <taxon>Suessiales</taxon>
        <taxon>Symbiodiniaceae</taxon>
        <taxon>Durusdinium</taxon>
    </lineage>
</organism>
<gene>
    <name evidence="1" type="ORF">SCF082_LOCUS40357</name>
</gene>
<protein>
    <submittedName>
        <fullName evidence="1">Uncharacterized protein</fullName>
    </submittedName>
</protein>
<name>A0ABP0QB15_9DINO</name>
<dbReference type="EMBL" id="CAXAMM010039252">
    <property type="protein sequence ID" value="CAK9085179.1"/>
    <property type="molecule type" value="Genomic_DNA"/>
</dbReference>
<keyword evidence="2" id="KW-1185">Reference proteome</keyword>